<protein>
    <recommendedName>
        <fullName evidence="13">CRISPR-associated endonuclease Cas9</fullName>
        <ecNumber evidence="13">3.1.-.-</ecNumber>
    </recommendedName>
</protein>
<organism evidence="15 16">
    <name type="scientific">Lacticaseibacillus paracasei NRIC 0644</name>
    <dbReference type="NCBI Taxonomy" id="1435038"/>
    <lineage>
        <taxon>Bacteria</taxon>
        <taxon>Bacillati</taxon>
        <taxon>Bacillota</taxon>
        <taxon>Bacilli</taxon>
        <taxon>Lactobacillales</taxon>
        <taxon>Lactobacillaceae</taxon>
        <taxon>Lacticaseibacillus</taxon>
    </lineage>
</organism>
<dbReference type="GO" id="GO:0043571">
    <property type="term" value="P:maintenance of CRISPR repeat elements"/>
    <property type="evidence" value="ECO:0007669"/>
    <property type="project" value="UniProtKB-UniRule"/>
</dbReference>
<reference evidence="16" key="1">
    <citation type="submission" date="2014-05" db="EMBL/GenBank/DDBJ databases">
        <title>Whole genome sequencing of Lactobacillus casei NRIC0644.</title>
        <authorList>
            <person name="Atarashi H."/>
            <person name="Yoshida Y."/>
            <person name="Fujimura S."/>
            <person name="Tanaka N."/>
            <person name="Shiwa Y."/>
            <person name="Yoshikawa H."/>
            <person name="Okada S."/>
            <person name="Nakagawa J."/>
        </authorList>
    </citation>
    <scope>NUCLEOTIDE SEQUENCE [LARGE SCALE GENOMIC DNA]</scope>
    <source>
        <strain evidence="16">NRIC0644</strain>
    </source>
</reference>
<evidence type="ECO:0000256" key="8">
    <source>
        <dbReference type="ARBA" id="ARBA00022884"/>
    </source>
</evidence>
<feature type="active site" description="Proton acceptor for HNH nuclease domain" evidence="13">
    <location>
        <position position="860"/>
    </location>
</feature>
<comment type="cofactor">
    <cofactor evidence="1">
        <name>Mg(2+)</name>
        <dbReference type="ChEBI" id="CHEBI:18420"/>
    </cofactor>
</comment>
<proteinExistence type="inferred from homology"/>
<dbReference type="Pfam" id="PF13395">
    <property type="entry name" value="HNH_4"/>
    <property type="match status" value="1"/>
</dbReference>
<keyword evidence="10 13" id="KW-0238">DNA-binding</keyword>
<evidence type="ECO:0000256" key="9">
    <source>
        <dbReference type="ARBA" id="ARBA00023118"/>
    </source>
</evidence>
<dbReference type="PROSITE" id="PS51749">
    <property type="entry name" value="HNH_CAS9"/>
    <property type="match status" value="1"/>
</dbReference>
<evidence type="ECO:0000256" key="3">
    <source>
        <dbReference type="ARBA" id="ARBA00022722"/>
    </source>
</evidence>
<comment type="caution">
    <text evidence="13">Lacks conserved residue(s) required for the propagation of feature annotation.</text>
</comment>
<keyword evidence="4" id="KW-0479">Metal-binding</keyword>
<keyword evidence="3 13" id="KW-0540">Nuclease</keyword>
<comment type="similarity">
    <text evidence="2">Belongs to the CRISPR-associated protein Cas9 family. Subtype II-A subfamily.</text>
</comment>
<dbReference type="RefSeq" id="WP_045625200.1">
    <property type="nucleotide sequence ID" value="NZ_BAYM01000035.1"/>
</dbReference>
<keyword evidence="7" id="KW-0460">Magnesium</keyword>
<evidence type="ECO:0000256" key="12">
    <source>
        <dbReference type="ARBA" id="ARBA00046380"/>
    </source>
</evidence>
<dbReference type="InterPro" id="IPR003615">
    <property type="entry name" value="HNH_nuc"/>
</dbReference>
<evidence type="ECO:0000256" key="2">
    <source>
        <dbReference type="ARBA" id="ARBA00005244"/>
    </source>
</evidence>
<dbReference type="Gene3D" id="3.30.420.10">
    <property type="entry name" value="Ribonuclease H-like superfamily/Ribonuclease H"/>
    <property type="match status" value="1"/>
</dbReference>
<dbReference type="InterPro" id="IPR028629">
    <property type="entry name" value="Cas9"/>
</dbReference>
<feature type="active site" description="For RuvC-like nuclease domain" evidence="13">
    <location>
        <position position="13"/>
    </location>
</feature>
<evidence type="ECO:0000313" key="15">
    <source>
        <dbReference type="EMBL" id="GAN35932.1"/>
    </source>
</evidence>
<comment type="similarity">
    <text evidence="13">Belongs to the CRISPR-associated Cas9 family.</text>
</comment>
<dbReference type="Pfam" id="PF22702">
    <property type="entry name" value="Cas9_RuvC"/>
    <property type="match status" value="1"/>
</dbReference>
<dbReference type="GO" id="GO:0016787">
    <property type="term" value="F:hydrolase activity"/>
    <property type="evidence" value="ECO:0007669"/>
    <property type="project" value="UniProtKB-KW"/>
</dbReference>
<dbReference type="Proteomes" id="UP000032552">
    <property type="component" value="Unassembled WGS sequence"/>
</dbReference>
<comment type="function">
    <text evidence="13">CRISPR (clustered regularly interspaced short palindromic repeat) is an adaptive immune system that provides protection against mobile genetic elements (viruses, transposable elements and conjugative plasmids). CRISPR clusters contain spacers, sequences complementary to antecedent mobile elements, and target invading nucleic acids. CRISPR clusters are transcribed and processed into CRISPR RNA (crRNA). In type II CRISPR systems correct processing of pre-crRNA requires a trans-encoded small RNA (tracrRNA), endogenous ribonuclease 3 (rnc) and this protein. The tracrRNA serves as a guide for ribonuclease 3-aided processing of pre-crRNA. Subsequently Cas9/crRNA/tracrRNA endonucleolytically cleaves linear or circular dsDNA target complementary to the spacer; Cas9 is inactive in the absence of the 2 guide RNAs (gRNA). Cas9 recognizes the protospacer adjacent motif (PAM) in the CRISPR repeat sequences to help distinguish self versus nonself, as targets within the bacterial CRISPR locus do not have PAMs. PAM recognition is also required for catalytic activity.</text>
</comment>
<evidence type="ECO:0000259" key="14">
    <source>
        <dbReference type="PROSITE" id="PS51749"/>
    </source>
</evidence>
<evidence type="ECO:0000256" key="13">
    <source>
        <dbReference type="HAMAP-Rule" id="MF_01480"/>
    </source>
</evidence>
<evidence type="ECO:0000256" key="6">
    <source>
        <dbReference type="ARBA" id="ARBA00022801"/>
    </source>
</evidence>
<name>A0A0C9Q7U6_LACPA</name>
<keyword evidence="11" id="KW-0464">Manganese</keyword>
<dbReference type="InterPro" id="IPR055228">
    <property type="entry name" value="Cas9_RuvC"/>
</dbReference>
<keyword evidence="8 13" id="KW-0694">RNA-binding</keyword>
<dbReference type="EC" id="3.1.-.-" evidence="13"/>
<evidence type="ECO:0000256" key="10">
    <source>
        <dbReference type="ARBA" id="ARBA00023125"/>
    </source>
</evidence>
<evidence type="ECO:0000256" key="4">
    <source>
        <dbReference type="ARBA" id="ARBA00022723"/>
    </source>
</evidence>
<evidence type="ECO:0000256" key="11">
    <source>
        <dbReference type="ARBA" id="ARBA00023211"/>
    </source>
</evidence>
<dbReference type="InterPro" id="IPR032240">
    <property type="entry name" value="Cas9_REC"/>
</dbReference>
<evidence type="ECO:0000313" key="16">
    <source>
        <dbReference type="Proteomes" id="UP000032552"/>
    </source>
</evidence>
<comment type="subunit">
    <text evidence="12 13">Monomer. Binds crRNA and tracrRNA.</text>
</comment>
<feature type="domain" description="HNH Cas9-type" evidence="14">
    <location>
        <begin position="786"/>
        <end position="939"/>
    </location>
</feature>
<dbReference type="InterPro" id="IPR036397">
    <property type="entry name" value="RNaseH_sf"/>
</dbReference>
<dbReference type="GO" id="GO:0003677">
    <property type="term" value="F:DNA binding"/>
    <property type="evidence" value="ECO:0007669"/>
    <property type="project" value="UniProtKB-UniRule"/>
</dbReference>
<comment type="caution">
    <text evidence="15">The sequence shown here is derived from an EMBL/GenBank/DDBJ whole genome shotgun (WGS) entry which is preliminary data.</text>
</comment>
<comment type="domain">
    <text evidence="13">Has 2 endonuclease domains. The discontinuous RuvC-like domain cleaves the target DNA noncomplementary to crRNA while the HNH nuclease domain cleaves the target DNA complementary to crRNA.</text>
</comment>
<keyword evidence="9 13" id="KW-0051">Antiviral defense</keyword>
<sequence length="1363" mass="156332">MTKLGKPYGIGVDIGSNSIGFAAVDENSHLIRLKGKTVIGARLFEEGKAAADRRASRTTRRRLSRNRWRLSFLRDFFESHITPTDPNFFMRQKYSEISPKDKSRYKYEKRLFNDRTDAEFYKYENCPTMYHLRNRLMTDPSKADVREIYFAIHHILKSRGHFLTPGDAKDFNTNKVAVNKIFPALQDAYAQVYPDLDITFDENKVNEFKTVLLNEKATPSDTQRALVNLLLAKEGDRDILKQQKQALTEFAKAVVGLKTKLNVALGTEVDSSEATAWNFSLGQLDDKWTGIESAMTDEGTEILDQIRDLYRARLLNGIVPAGKTLSQAKVDDYAQHHEDLELFKDYLKQLEDDGTAKAIRQLYDRYIDGDDAKPFVREDFVKALTKEVTAHPNAKSPELLERLAQPDFMLKQRNKANGAIPVQMQQRELDQIIKNQSVYYDWLAAPNPVEKHRKSMPYQLDELLNFRIPYYVGPLVTAKEQKAAQGGVFAWMVRKDPDGNITPYNFDEKVDREASANTFIQRMKTTDTYLIGEDVLPKQSLLYQRYEVLNELNNVRVNNEKLSIEQKQQVIRELFERHNSVTIKQFAENLRAHGDYAHMPEIRGLADEKRFLSSLSTYRQLKSLLPEAIDDPAKQADIENIIAWSTVFEDAAIFKTKLKEINWLDSQTITKLSNIRYRGWGQFSHKFLNGLTLGNGHTIIQELFLSNNNLMQILTDETLQKKMTELNADKLKAANINDAIDDVYTSPSNKKALRQVLRVIEDIKRAADGQDPSWLYVETADGGGTPGKRTRARQHQLQEIYANAAHELIDSAVRGELEDKIADKADFNDRLVLYFMQGGRDIYTGTPLNIDQLSSYDIDHILPQSLIKDNSLDNRVLVHAIINREKNATFASTIYAQKMNATWRQWHEAGLISGRKLRNLQMRPDQIDKYASGFVARQLVETRQIIKLTEQIVAAQYPETKIIAVKAGLSHQLREELEFPKNRDVNHYHHAFDAFLAARIGTYLLKRFPNLQAFFTYGKFKKADVKKLRGFNFIRDITHAEDKIVVKDTGEVIWDKKRDVDELDRIYNFKRMLITHEVHFEKADLFKQTVYGAKDSKEAGGKKQLISKKKGYPVDIYGGYTQETGSYLSVVRLTKKAMYAVVKVSTRDAAKLAVAKSISEQKENETLNDIIDEKLSKISKNGKITHELFEVVLPRVGQKTLFKNSKYNLFLVNSDTYMHNYQELWMPREYQKMWKDISLSKYGDAQTEDQLDQIFGFIVSQVNSYFNLYDINQFRKKLNDAADKFATLPMRDTDDMQGKIATIGQLLIGLQANAARSDLRNLDIKTPLGLLQIPNGISLDSDTSVVYQSPTGLLEREVHLSDL</sequence>
<evidence type="ECO:0000256" key="1">
    <source>
        <dbReference type="ARBA" id="ARBA00001946"/>
    </source>
</evidence>
<accession>A0A0C9Q7U6</accession>
<dbReference type="NCBIfam" id="TIGR01865">
    <property type="entry name" value="cas_Csn1"/>
    <property type="match status" value="1"/>
</dbReference>
<dbReference type="GO" id="GO:0046872">
    <property type="term" value="F:metal ion binding"/>
    <property type="evidence" value="ECO:0007669"/>
    <property type="project" value="UniProtKB-UniRule"/>
</dbReference>
<dbReference type="EMBL" id="BAYM01000035">
    <property type="protein sequence ID" value="GAN35932.1"/>
    <property type="molecule type" value="Genomic_DNA"/>
</dbReference>
<keyword evidence="6 13" id="KW-0378">Hydrolase</keyword>
<dbReference type="GO" id="GO:0004519">
    <property type="term" value="F:endonuclease activity"/>
    <property type="evidence" value="ECO:0007669"/>
    <property type="project" value="UniProtKB-UniRule"/>
</dbReference>
<dbReference type="Pfam" id="PF16595">
    <property type="entry name" value="Cas9_PI"/>
    <property type="match status" value="1"/>
</dbReference>
<evidence type="ECO:0000256" key="5">
    <source>
        <dbReference type="ARBA" id="ARBA00022759"/>
    </source>
</evidence>
<dbReference type="HAMAP" id="MF_01480">
    <property type="entry name" value="Cas9"/>
    <property type="match status" value="1"/>
</dbReference>
<dbReference type="InterPro" id="IPR033114">
    <property type="entry name" value="HNH_CAS9"/>
</dbReference>
<dbReference type="GO" id="GO:0003723">
    <property type="term" value="F:RNA binding"/>
    <property type="evidence" value="ECO:0007669"/>
    <property type="project" value="UniProtKB-UniRule"/>
</dbReference>
<evidence type="ECO:0000256" key="7">
    <source>
        <dbReference type="ARBA" id="ARBA00022842"/>
    </source>
</evidence>
<dbReference type="GO" id="GO:0051607">
    <property type="term" value="P:defense response to virus"/>
    <property type="evidence" value="ECO:0007669"/>
    <property type="project" value="UniProtKB-UniRule"/>
</dbReference>
<dbReference type="InterPro" id="IPR032237">
    <property type="entry name" value="Cas9_PI"/>
</dbReference>
<gene>
    <name evidence="13" type="primary">cas9</name>
    <name evidence="15" type="ORF">LC0644_0521</name>
</gene>
<dbReference type="Pfam" id="PF16592">
    <property type="entry name" value="Cas9_REC"/>
    <property type="match status" value="1"/>
</dbReference>
<keyword evidence="5 13" id="KW-0255">Endonuclease</keyword>